<keyword evidence="2" id="KW-0560">Oxidoreductase</keyword>
<dbReference type="Proteomes" id="UP001244341">
    <property type="component" value="Chromosome 15b"/>
</dbReference>
<accession>A0ABY8UN69</accession>
<evidence type="ECO:0000313" key="5">
    <source>
        <dbReference type="Proteomes" id="UP001244341"/>
    </source>
</evidence>
<proteinExistence type="inferred from homology"/>
<name>A0ABY8UN69_TETOB</name>
<comment type="similarity">
    <text evidence="1">Belongs to the HY2 family.</text>
</comment>
<dbReference type="PANTHER" id="PTHR34557">
    <property type="entry name" value="PHYTOCHROMOBILIN:FERREDOXIN OXIDOREDUCTASE, CHLOROPLASTIC"/>
    <property type="match status" value="1"/>
</dbReference>
<feature type="compositionally biased region" description="Basic and acidic residues" evidence="3">
    <location>
        <begin position="619"/>
        <end position="640"/>
    </location>
</feature>
<dbReference type="InterPro" id="IPR009249">
    <property type="entry name" value="Ferredoxin-dep_bilin_Rdtase"/>
</dbReference>
<dbReference type="Gene3D" id="3.40.1500.20">
    <property type="match status" value="1"/>
</dbReference>
<reference evidence="4 5" key="1">
    <citation type="submission" date="2023-05" db="EMBL/GenBank/DDBJ databases">
        <title>A 100% complete, gapless, phased diploid assembly of the Scenedesmus obliquus UTEX 3031 genome.</title>
        <authorList>
            <person name="Biondi T.C."/>
            <person name="Hanschen E.R."/>
            <person name="Kwon T."/>
            <person name="Eng W."/>
            <person name="Kruse C.P.S."/>
            <person name="Koehler S.I."/>
            <person name="Kunde Y."/>
            <person name="Gleasner C.D."/>
            <person name="You Mak K.T."/>
            <person name="Polle J."/>
            <person name="Hovde B.T."/>
            <person name="Starkenburg S.R."/>
        </authorList>
    </citation>
    <scope>NUCLEOTIDE SEQUENCE [LARGE SCALE GENOMIC DNA]</scope>
    <source>
        <strain evidence="4 5">DOE0152z</strain>
    </source>
</reference>
<dbReference type="PANTHER" id="PTHR34557:SF1">
    <property type="entry name" value="PHYTOCHROMOBILIN:FERREDOXIN OXIDOREDUCTASE, CHLOROPLASTIC"/>
    <property type="match status" value="1"/>
</dbReference>
<dbReference type="Pfam" id="PF05996">
    <property type="entry name" value="Fe_bilin_red"/>
    <property type="match status" value="1"/>
</dbReference>
<keyword evidence="5" id="KW-1185">Reference proteome</keyword>
<feature type="region of interest" description="Disordered" evidence="3">
    <location>
        <begin position="611"/>
        <end position="647"/>
    </location>
</feature>
<organism evidence="4 5">
    <name type="scientific">Tetradesmus obliquus</name>
    <name type="common">Green alga</name>
    <name type="synonym">Acutodesmus obliquus</name>
    <dbReference type="NCBI Taxonomy" id="3088"/>
    <lineage>
        <taxon>Eukaryota</taxon>
        <taxon>Viridiplantae</taxon>
        <taxon>Chlorophyta</taxon>
        <taxon>core chlorophytes</taxon>
        <taxon>Chlorophyceae</taxon>
        <taxon>CS clade</taxon>
        <taxon>Sphaeropleales</taxon>
        <taxon>Scenedesmaceae</taxon>
        <taxon>Tetradesmus</taxon>
    </lineage>
</organism>
<protein>
    <recommendedName>
        <fullName evidence="6">Phycocyanobilin:ferredoxin oxidoreductase</fullName>
    </recommendedName>
</protein>
<evidence type="ECO:0000313" key="4">
    <source>
        <dbReference type="EMBL" id="WIA22780.1"/>
    </source>
</evidence>
<evidence type="ECO:0000256" key="2">
    <source>
        <dbReference type="ARBA" id="ARBA00023002"/>
    </source>
</evidence>
<sequence>MQCHTRLPKCLGSAHSLPQVQLAASRCSHARSGSAQSTTRCQLISSSTRSSSPFSSSFVSSRCSSSRGRQRRQHLCQAASSSDAGGAGAAAAAAAAADPSEQQQQQQLPAFTEEELRQLSAADTSLDDEALGEVWRSAFEDDLDGLYGYVDRDQLQYANRIRELKATPKHLWEQIGILDKMQSYPPGLVADIMGMGTWRLNGTVDEVFSFLVGRLESSMRELLGTDLALYPTEKWKQQGWDFIDSLDPKREWEGFSYVDMPDPLKGQEGYPRLLIENRVYSSRVFRKLHLEVAQRQDGLQVLHMVLFPRYDFDIPILAMDLVAAGGAVTLAIIDACPVSSRLQLPAHYSQTMADLQANFLPESCQARNIPEWGAQIFSPLCVCMKPNTPEELGGFMKYAIALTRAHLMYSQLLEPLRPTDKASARRLSELLACHERFCQQQLANTKTARVLEVAFDTQFTQDYMNKLMFDYAPREDVPWFDGSLARLYEYFDNVPELWTDAAEFMKTRMKLDEKKASDYLRRFLAGDPSIKLPRLSFALQHMYDYDEDFQAAVDRSLAEKDPDELPNSVSSMGEYLAEQLSQLVYGQSAAQHAQAVEEAAAAARQKQLEEVAAAPALGKEGKDADKDKDEKPGKGDDKSSFKLPWKK</sequence>
<evidence type="ECO:0000256" key="3">
    <source>
        <dbReference type="SAM" id="MobiDB-lite"/>
    </source>
</evidence>
<evidence type="ECO:0000256" key="1">
    <source>
        <dbReference type="ARBA" id="ARBA00006908"/>
    </source>
</evidence>
<dbReference type="EMBL" id="CP126222">
    <property type="protein sequence ID" value="WIA22780.1"/>
    <property type="molecule type" value="Genomic_DNA"/>
</dbReference>
<gene>
    <name evidence="4" type="ORF">OEZ85_001176</name>
</gene>
<evidence type="ECO:0008006" key="6">
    <source>
        <dbReference type="Google" id="ProtNLM"/>
    </source>
</evidence>